<dbReference type="EMBL" id="SLXO01000003">
    <property type="protein sequence ID" value="TCP36279.1"/>
    <property type="molecule type" value="Genomic_DNA"/>
</dbReference>
<dbReference type="OrthoDB" id="9795390at2"/>
<dbReference type="UniPathway" id="UPA00232"/>
<evidence type="ECO:0000256" key="2">
    <source>
        <dbReference type="ARBA" id="ARBA00009670"/>
    </source>
</evidence>
<feature type="domain" description="ABC1 atypical kinase-like" evidence="14">
    <location>
        <begin position="97"/>
        <end position="341"/>
    </location>
</feature>
<evidence type="ECO:0000256" key="13">
    <source>
        <dbReference type="SAM" id="Phobius"/>
    </source>
</evidence>
<evidence type="ECO:0000256" key="3">
    <source>
        <dbReference type="ARBA" id="ARBA00022475"/>
    </source>
</evidence>
<dbReference type="FunCoup" id="A0A4R2PL11">
    <property type="interactions" value="346"/>
</dbReference>
<evidence type="ECO:0000256" key="4">
    <source>
        <dbReference type="ARBA" id="ARBA00022519"/>
    </source>
</evidence>
<dbReference type="GO" id="GO:0005524">
    <property type="term" value="F:ATP binding"/>
    <property type="evidence" value="ECO:0007669"/>
    <property type="project" value="UniProtKB-KW"/>
</dbReference>
<evidence type="ECO:0000256" key="5">
    <source>
        <dbReference type="ARBA" id="ARBA00022679"/>
    </source>
</evidence>
<dbReference type="PANTHER" id="PTHR10566">
    <property type="entry name" value="CHAPERONE-ACTIVITY OF BC1 COMPLEX CABC1 -RELATED"/>
    <property type="match status" value="1"/>
</dbReference>
<evidence type="ECO:0000259" key="14">
    <source>
        <dbReference type="Pfam" id="PF03109"/>
    </source>
</evidence>
<keyword evidence="12 13" id="KW-0472">Membrane</keyword>
<keyword evidence="11 13" id="KW-1133">Transmembrane helix</keyword>
<dbReference type="Proteomes" id="UP000295399">
    <property type="component" value="Unassembled WGS sequence"/>
</dbReference>
<dbReference type="NCBIfam" id="TIGR01982">
    <property type="entry name" value="UbiB"/>
    <property type="match status" value="1"/>
</dbReference>
<evidence type="ECO:0000256" key="10">
    <source>
        <dbReference type="ARBA" id="ARBA00022840"/>
    </source>
</evidence>
<dbReference type="Pfam" id="PF03109">
    <property type="entry name" value="ABC1"/>
    <property type="match status" value="1"/>
</dbReference>
<name>A0A4R2PL11_RHOSA</name>
<dbReference type="RefSeq" id="WP_132707835.1">
    <property type="nucleotide sequence ID" value="NZ_JACIGF010000003.1"/>
</dbReference>
<comment type="similarity">
    <text evidence="2">Belongs to the protein kinase superfamily. ADCK protein kinase family.</text>
</comment>
<evidence type="ECO:0000313" key="16">
    <source>
        <dbReference type="Proteomes" id="UP000295399"/>
    </source>
</evidence>
<keyword evidence="7 13" id="KW-0812">Transmembrane</keyword>
<evidence type="ECO:0000256" key="11">
    <source>
        <dbReference type="ARBA" id="ARBA00022989"/>
    </source>
</evidence>
<evidence type="ECO:0000256" key="8">
    <source>
        <dbReference type="ARBA" id="ARBA00022741"/>
    </source>
</evidence>
<sequence length="515" mass="56734">MLAALRHAARFARVLWVLKRHGAWFAVRRLGPLPWPARLLVSLAALPAPGRDDEADEGKRLVAALHALGPAYVKLGQTLATRPDIVGPGLAVELGALQDRLPPFSGEAARKVIEEDLGQPVDSLFPRFDDRAVAAASIAQVHKARTADGRDVAVKVARPGIRTQFARDLDAFAWAAKWAERLSPEARRLRATDVVETLREGVERELDLRLEAAAASELRETMLGEPHYRVPEIDWHRTARRVMTMEWIDGTPLSDMATLDARGHDRHALAERVVQIFLKQAMRDGYFHADLHQGNFLVEADGTLVALDFGIMGRLDRESALYLAEILWAFQERDYMRAAKSHFKAGYVPGDRSVADFAMALRAIAEPVHDRPVEEISAGDMLAQLFATTAAFDMETQPQLLMLQRSMVMVEGLASTLDPRVNLWASSRPVIESWIRDQYGLEAQAADTLIEAGRSIGRLPDLARAGARLLERAERDGLPIDPRSLAALKGPDRPHPMTAGVIGALVGALIVLLLS</sequence>
<dbReference type="GO" id="GO:0006744">
    <property type="term" value="P:ubiquinone biosynthetic process"/>
    <property type="evidence" value="ECO:0007669"/>
    <property type="project" value="UniProtKB-UniPathway"/>
</dbReference>
<dbReference type="InterPro" id="IPR010232">
    <property type="entry name" value="UbiB"/>
</dbReference>
<dbReference type="InterPro" id="IPR004147">
    <property type="entry name" value="ABC1_dom"/>
</dbReference>
<evidence type="ECO:0000256" key="6">
    <source>
        <dbReference type="ARBA" id="ARBA00022688"/>
    </source>
</evidence>
<evidence type="ECO:0000256" key="7">
    <source>
        <dbReference type="ARBA" id="ARBA00022692"/>
    </source>
</evidence>
<dbReference type="InParanoid" id="A0A4R2PL11"/>
<keyword evidence="10" id="KW-0067">ATP-binding</keyword>
<dbReference type="InterPro" id="IPR050154">
    <property type="entry name" value="UbiB_kinase"/>
</dbReference>
<protein>
    <submittedName>
        <fullName evidence="15">2-octaprenylphenol hydroxylase</fullName>
    </submittedName>
</protein>
<dbReference type="InterPro" id="IPR011009">
    <property type="entry name" value="Kinase-like_dom_sf"/>
</dbReference>
<dbReference type="InterPro" id="IPR045308">
    <property type="entry name" value="UbiB_bact"/>
</dbReference>
<dbReference type="SUPFAM" id="SSF56112">
    <property type="entry name" value="Protein kinase-like (PK-like)"/>
    <property type="match status" value="1"/>
</dbReference>
<evidence type="ECO:0000256" key="9">
    <source>
        <dbReference type="ARBA" id="ARBA00022777"/>
    </source>
</evidence>
<keyword evidence="9" id="KW-0418">Kinase</keyword>
<dbReference type="PANTHER" id="PTHR10566:SF113">
    <property type="entry name" value="PROTEIN ACTIVITY OF BC1 COMPLEX KINASE 7, CHLOROPLASTIC"/>
    <property type="match status" value="1"/>
</dbReference>
<gene>
    <name evidence="15" type="ORF">EV659_103166</name>
</gene>
<evidence type="ECO:0000256" key="12">
    <source>
        <dbReference type="ARBA" id="ARBA00023136"/>
    </source>
</evidence>
<accession>A0A4R2PL11</accession>
<organism evidence="15 16">
    <name type="scientific">Rhodothalassium salexigens DSM 2132</name>
    <dbReference type="NCBI Taxonomy" id="1188247"/>
    <lineage>
        <taxon>Bacteria</taxon>
        <taxon>Pseudomonadati</taxon>
        <taxon>Pseudomonadota</taxon>
        <taxon>Alphaproteobacteria</taxon>
        <taxon>Rhodothalassiales</taxon>
        <taxon>Rhodothalassiaceae</taxon>
        <taxon>Rhodothalassium</taxon>
    </lineage>
</organism>
<keyword evidence="16" id="KW-1185">Reference proteome</keyword>
<keyword evidence="8" id="KW-0547">Nucleotide-binding</keyword>
<feature type="transmembrane region" description="Helical" evidence="13">
    <location>
        <begin position="497"/>
        <end position="514"/>
    </location>
</feature>
<dbReference type="GO" id="GO:0016301">
    <property type="term" value="F:kinase activity"/>
    <property type="evidence" value="ECO:0007669"/>
    <property type="project" value="UniProtKB-KW"/>
</dbReference>
<comment type="caution">
    <text evidence="15">The sequence shown here is derived from an EMBL/GenBank/DDBJ whole genome shotgun (WGS) entry which is preliminary data.</text>
</comment>
<keyword evidence="6" id="KW-0831">Ubiquinone biosynthesis</keyword>
<proteinExistence type="inferred from homology"/>
<evidence type="ECO:0000256" key="1">
    <source>
        <dbReference type="ARBA" id="ARBA00005020"/>
    </source>
</evidence>
<keyword evidence="3" id="KW-1003">Cell membrane</keyword>
<keyword evidence="5" id="KW-0808">Transferase</keyword>
<dbReference type="CDD" id="cd13972">
    <property type="entry name" value="UbiB"/>
    <property type="match status" value="1"/>
</dbReference>
<dbReference type="AlphaFoldDB" id="A0A4R2PL11"/>
<dbReference type="Gene3D" id="1.10.510.10">
    <property type="entry name" value="Transferase(Phosphotransferase) domain 1"/>
    <property type="match status" value="1"/>
</dbReference>
<evidence type="ECO:0000313" key="15">
    <source>
        <dbReference type="EMBL" id="TCP36279.1"/>
    </source>
</evidence>
<reference evidence="15 16" key="1">
    <citation type="submission" date="2019-03" db="EMBL/GenBank/DDBJ databases">
        <title>Genomic Encyclopedia of Type Strains, Phase IV (KMG-IV): sequencing the most valuable type-strain genomes for metagenomic binning, comparative biology and taxonomic classification.</title>
        <authorList>
            <person name="Goeker M."/>
        </authorList>
    </citation>
    <scope>NUCLEOTIDE SEQUENCE [LARGE SCALE GENOMIC DNA]</scope>
    <source>
        <strain evidence="15 16">DSM 2132</strain>
    </source>
</reference>
<comment type="pathway">
    <text evidence="1">Cofactor biosynthesis; ubiquinone biosynthesis [regulation].</text>
</comment>
<keyword evidence="4" id="KW-0997">Cell inner membrane</keyword>